<feature type="transmembrane region" description="Helical" evidence="6">
    <location>
        <begin position="81"/>
        <end position="108"/>
    </location>
</feature>
<keyword evidence="9" id="KW-1185">Reference proteome</keyword>
<evidence type="ECO:0000256" key="2">
    <source>
        <dbReference type="ARBA" id="ARBA00022692"/>
    </source>
</evidence>
<organism evidence="8 9">
    <name type="scientific">Mycobacterium bourgelatii</name>
    <dbReference type="NCBI Taxonomy" id="1273442"/>
    <lineage>
        <taxon>Bacteria</taxon>
        <taxon>Bacillati</taxon>
        <taxon>Actinomycetota</taxon>
        <taxon>Actinomycetes</taxon>
        <taxon>Mycobacteriales</taxon>
        <taxon>Mycobacteriaceae</taxon>
        <taxon>Mycobacterium</taxon>
    </lineage>
</organism>
<dbReference type="EMBL" id="BLKZ01000001">
    <property type="protein sequence ID" value="GFG90325.1"/>
    <property type="molecule type" value="Genomic_DNA"/>
</dbReference>
<reference evidence="8 9" key="1">
    <citation type="journal article" date="2019" name="Emerg. Microbes Infect.">
        <title>Comprehensive subspecies identification of 175 nontuberculous mycobacteria species based on 7547 genomic profiles.</title>
        <authorList>
            <person name="Matsumoto Y."/>
            <person name="Kinjo T."/>
            <person name="Motooka D."/>
            <person name="Nabeya D."/>
            <person name="Jung N."/>
            <person name="Uechi K."/>
            <person name="Horii T."/>
            <person name="Iida T."/>
            <person name="Fujita J."/>
            <person name="Nakamura S."/>
        </authorList>
    </citation>
    <scope>NUCLEOTIDE SEQUENCE [LARGE SCALE GENOMIC DNA]</scope>
    <source>
        <strain evidence="8 9">JCM 30725</strain>
    </source>
</reference>
<evidence type="ECO:0000256" key="1">
    <source>
        <dbReference type="ARBA" id="ARBA00004141"/>
    </source>
</evidence>
<evidence type="ECO:0000256" key="5">
    <source>
        <dbReference type="SAM" id="MobiDB-lite"/>
    </source>
</evidence>
<feature type="transmembrane region" description="Helical" evidence="6">
    <location>
        <begin position="54"/>
        <end position="75"/>
    </location>
</feature>
<evidence type="ECO:0000256" key="4">
    <source>
        <dbReference type="ARBA" id="ARBA00023136"/>
    </source>
</evidence>
<proteinExistence type="predicted"/>
<evidence type="ECO:0000313" key="8">
    <source>
        <dbReference type="EMBL" id="GFG90325.1"/>
    </source>
</evidence>
<feature type="compositionally biased region" description="Low complexity" evidence="5">
    <location>
        <begin position="1"/>
        <end position="25"/>
    </location>
</feature>
<comment type="caution">
    <text evidence="8">The sequence shown here is derived from an EMBL/GenBank/DDBJ whole genome shotgun (WGS) entry which is preliminary data.</text>
</comment>
<gene>
    <name evidence="8" type="ORF">MBOU_23670</name>
</gene>
<protein>
    <recommendedName>
        <fullName evidence="7">TM2 domain-containing protein</fullName>
    </recommendedName>
</protein>
<feature type="domain" description="TM2" evidence="7">
    <location>
        <begin position="50"/>
        <end position="103"/>
    </location>
</feature>
<feature type="region of interest" description="Disordered" evidence="5">
    <location>
        <begin position="1"/>
        <end position="44"/>
    </location>
</feature>
<dbReference type="RefSeq" id="WP_240355440.1">
    <property type="nucleotide sequence ID" value="NZ_BLKZ01000001.1"/>
</dbReference>
<keyword evidence="2 6" id="KW-0812">Transmembrane</keyword>
<dbReference type="Pfam" id="PF05154">
    <property type="entry name" value="TM2"/>
    <property type="match status" value="1"/>
</dbReference>
<evidence type="ECO:0000256" key="6">
    <source>
        <dbReference type="SAM" id="Phobius"/>
    </source>
</evidence>
<sequence length="124" mass="12887">MTYQQWPGDDGNPGSPGGSPWYPQGGMPGANFDPAAPYGRHPISGQPYSDKSKLVGGLLQLLGLVGIVGLGRIYIGHTGLGVAQLLVGIFTCGIVAVVWGIIDALLILTDNVSDPYGRPLRDGT</sequence>
<accession>A0A7I9YNT2</accession>
<evidence type="ECO:0000259" key="7">
    <source>
        <dbReference type="Pfam" id="PF05154"/>
    </source>
</evidence>
<dbReference type="AlphaFoldDB" id="A0A7I9YNT2"/>
<evidence type="ECO:0000256" key="3">
    <source>
        <dbReference type="ARBA" id="ARBA00022989"/>
    </source>
</evidence>
<dbReference type="GO" id="GO:0016020">
    <property type="term" value="C:membrane"/>
    <property type="evidence" value="ECO:0007669"/>
    <property type="project" value="UniProtKB-SubCell"/>
</dbReference>
<evidence type="ECO:0000313" key="9">
    <source>
        <dbReference type="Proteomes" id="UP000465360"/>
    </source>
</evidence>
<keyword evidence="3 6" id="KW-1133">Transmembrane helix</keyword>
<dbReference type="Proteomes" id="UP000465360">
    <property type="component" value="Unassembled WGS sequence"/>
</dbReference>
<keyword evidence="4 6" id="KW-0472">Membrane</keyword>
<name>A0A7I9YNT2_MYCBU</name>
<comment type="subcellular location">
    <subcellularLocation>
        <location evidence="1">Membrane</location>
        <topology evidence="1">Multi-pass membrane protein</topology>
    </subcellularLocation>
</comment>
<dbReference type="InterPro" id="IPR007829">
    <property type="entry name" value="TM2"/>
</dbReference>